<gene>
    <name evidence="2" type="ORF">G2W53_004444</name>
</gene>
<comment type="caution">
    <text evidence="2">The sequence shown here is derived from an EMBL/GenBank/DDBJ whole genome shotgun (WGS) entry which is preliminary data.</text>
</comment>
<keyword evidence="3" id="KW-1185">Reference proteome</keyword>
<reference evidence="2" key="1">
    <citation type="submission" date="2020-09" db="EMBL/GenBank/DDBJ databases">
        <title>Genome-Enabled Discovery of Anthraquinone Biosynthesis in Senna tora.</title>
        <authorList>
            <person name="Kang S.-H."/>
            <person name="Pandey R.P."/>
            <person name="Lee C.-M."/>
            <person name="Sim J.-S."/>
            <person name="Jeong J.-T."/>
            <person name="Choi B.-S."/>
            <person name="Jung M."/>
            <person name="Ginzburg D."/>
            <person name="Zhao K."/>
            <person name="Won S.Y."/>
            <person name="Oh T.-J."/>
            <person name="Yu Y."/>
            <person name="Kim N.-H."/>
            <person name="Lee O.R."/>
            <person name="Lee T.-H."/>
            <person name="Bashyal P."/>
            <person name="Kim T.-S."/>
            <person name="Lee W.-H."/>
            <person name="Kawkins C."/>
            <person name="Kim C.-K."/>
            <person name="Kim J.S."/>
            <person name="Ahn B.O."/>
            <person name="Rhee S.Y."/>
            <person name="Sohng J.K."/>
        </authorList>
    </citation>
    <scope>NUCLEOTIDE SEQUENCE</scope>
    <source>
        <tissue evidence="2">Leaf</tissue>
    </source>
</reference>
<dbReference type="Proteomes" id="UP000634136">
    <property type="component" value="Unassembled WGS sequence"/>
</dbReference>
<name>A0A835CI30_9FABA</name>
<accession>A0A835CI30</accession>
<dbReference type="AlphaFoldDB" id="A0A835CI30"/>
<evidence type="ECO:0000313" key="2">
    <source>
        <dbReference type="EMBL" id="KAF7842146.1"/>
    </source>
</evidence>
<feature type="compositionally biased region" description="Basic residues" evidence="1">
    <location>
        <begin position="31"/>
        <end position="43"/>
    </location>
</feature>
<proteinExistence type="predicted"/>
<protein>
    <submittedName>
        <fullName evidence="2">Uncharacterized protein</fullName>
    </submittedName>
</protein>
<feature type="compositionally biased region" description="Polar residues" evidence="1">
    <location>
        <begin position="14"/>
        <end position="29"/>
    </location>
</feature>
<organism evidence="2 3">
    <name type="scientific">Senna tora</name>
    <dbReference type="NCBI Taxonomy" id="362788"/>
    <lineage>
        <taxon>Eukaryota</taxon>
        <taxon>Viridiplantae</taxon>
        <taxon>Streptophyta</taxon>
        <taxon>Embryophyta</taxon>
        <taxon>Tracheophyta</taxon>
        <taxon>Spermatophyta</taxon>
        <taxon>Magnoliopsida</taxon>
        <taxon>eudicotyledons</taxon>
        <taxon>Gunneridae</taxon>
        <taxon>Pentapetalae</taxon>
        <taxon>rosids</taxon>
        <taxon>fabids</taxon>
        <taxon>Fabales</taxon>
        <taxon>Fabaceae</taxon>
        <taxon>Caesalpinioideae</taxon>
        <taxon>Cassia clade</taxon>
        <taxon>Senna</taxon>
    </lineage>
</organism>
<feature type="compositionally biased region" description="Basic residues" evidence="1">
    <location>
        <begin position="1"/>
        <end position="13"/>
    </location>
</feature>
<dbReference type="EMBL" id="JAAIUW010000002">
    <property type="protein sequence ID" value="KAF7842146.1"/>
    <property type="molecule type" value="Genomic_DNA"/>
</dbReference>
<feature type="region of interest" description="Disordered" evidence="1">
    <location>
        <begin position="1"/>
        <end position="55"/>
    </location>
</feature>
<evidence type="ECO:0000313" key="3">
    <source>
        <dbReference type="Proteomes" id="UP000634136"/>
    </source>
</evidence>
<sequence length="74" mass="8356">MKISTTRRSRHSLSQKFLSTPKQSATFHSPASRHKCPKPPYSRKKQETTGENPPVSQLMALLTALIEESTSFRV</sequence>
<evidence type="ECO:0000256" key="1">
    <source>
        <dbReference type="SAM" id="MobiDB-lite"/>
    </source>
</evidence>